<evidence type="ECO:0000313" key="2">
    <source>
        <dbReference type="Proteomes" id="UP000078454"/>
    </source>
</evidence>
<dbReference type="AlphaFoldDB" id="A0A198A4P7"/>
<dbReference type="RefSeq" id="WP_068667721.1">
    <property type="nucleotide sequence ID" value="NZ_LYPB01000077.1"/>
</dbReference>
<protein>
    <recommendedName>
        <fullName evidence="3">Phytanoyl-CoA dioxygenase</fullName>
    </recommendedName>
</protein>
<organism evidence="1 2">
    <name type="scientific">Paenibacillus oryzisoli</name>
    <dbReference type="NCBI Taxonomy" id="1850517"/>
    <lineage>
        <taxon>Bacteria</taxon>
        <taxon>Bacillati</taxon>
        <taxon>Bacillota</taxon>
        <taxon>Bacilli</taxon>
        <taxon>Bacillales</taxon>
        <taxon>Paenibacillaceae</taxon>
        <taxon>Paenibacillus</taxon>
    </lineage>
</organism>
<dbReference type="Pfam" id="PF05721">
    <property type="entry name" value="PhyH"/>
    <property type="match status" value="1"/>
</dbReference>
<comment type="caution">
    <text evidence="1">The sequence shown here is derived from an EMBL/GenBank/DDBJ whole genome shotgun (WGS) entry which is preliminary data.</text>
</comment>
<evidence type="ECO:0008006" key="3">
    <source>
        <dbReference type="Google" id="ProtNLM"/>
    </source>
</evidence>
<dbReference type="OrthoDB" id="9814777at2"/>
<accession>A0A198A4P7</accession>
<dbReference type="PANTHER" id="PTHR20883">
    <property type="entry name" value="PHYTANOYL-COA DIOXYGENASE DOMAIN CONTAINING 1"/>
    <property type="match status" value="1"/>
</dbReference>
<dbReference type="Gene3D" id="2.60.120.620">
    <property type="entry name" value="q2cbj1_9rhob like domain"/>
    <property type="match status" value="1"/>
</dbReference>
<name>A0A198A4P7_9BACL</name>
<dbReference type="GO" id="GO:0005506">
    <property type="term" value="F:iron ion binding"/>
    <property type="evidence" value="ECO:0007669"/>
    <property type="project" value="UniProtKB-ARBA"/>
</dbReference>
<evidence type="ECO:0000313" key="1">
    <source>
        <dbReference type="EMBL" id="OAS16107.1"/>
    </source>
</evidence>
<dbReference type="EMBL" id="LYPB01000077">
    <property type="protein sequence ID" value="OAS16107.1"/>
    <property type="molecule type" value="Genomic_DNA"/>
</dbReference>
<dbReference type="GO" id="GO:0016706">
    <property type="term" value="F:2-oxoglutarate-dependent dioxygenase activity"/>
    <property type="evidence" value="ECO:0007669"/>
    <property type="project" value="UniProtKB-ARBA"/>
</dbReference>
<dbReference type="STRING" id="1850517.A8708_05940"/>
<keyword evidence="2" id="KW-1185">Reference proteome</keyword>
<dbReference type="PANTHER" id="PTHR20883:SF48">
    <property type="entry name" value="ECTOINE DIOXYGENASE"/>
    <property type="match status" value="1"/>
</dbReference>
<gene>
    <name evidence="1" type="ORF">A8708_05940</name>
</gene>
<dbReference type="Proteomes" id="UP000078454">
    <property type="component" value="Unassembled WGS sequence"/>
</dbReference>
<dbReference type="SUPFAM" id="SSF51197">
    <property type="entry name" value="Clavaminate synthase-like"/>
    <property type="match status" value="1"/>
</dbReference>
<proteinExistence type="predicted"/>
<dbReference type="InterPro" id="IPR008775">
    <property type="entry name" value="Phytyl_CoA_dOase-like"/>
</dbReference>
<sequence length="254" mass="29275">MITKGNPFSLTQYVDEGYSGPMQGLSLEESDMYYNRFFEVIEQNKYEPRPTKMNLSAWHQRHQWAYTLATHPSIVNAMKQILGDDLVLWAMHFWYKEPNNDTFIPWHQDINYWPMEPAINATAWVSLGWSIRENGCLRVIPGTHKSIVKHVSTGTDQSAFEQGLPPESIDESLAIDLEMSPGQIAFFNEATFHGSENNKSNIPRVAFSVRYTTPEVKFKIDEWGGDTTRIRTFLVHGEDRFKQNEDIQGIVPQD</sequence>
<reference evidence="1 2" key="1">
    <citation type="submission" date="2016-05" db="EMBL/GenBank/DDBJ databases">
        <title>Paenibacillus sp. 1ZS3-15 nov., isolated from the rhizosphere soil.</title>
        <authorList>
            <person name="Zhang X.X."/>
            <person name="Zhang J."/>
        </authorList>
    </citation>
    <scope>NUCLEOTIDE SEQUENCE [LARGE SCALE GENOMIC DNA]</scope>
    <source>
        <strain evidence="1 2">1ZS3-15</strain>
    </source>
</reference>